<sequence length="270" mass="29552">METRRVYDDVFMGIVQKEGNIQGLLHAFFDFLHRNTDFYVVSENPRRKMGFAPGQAQGIVLQSFQRFPMKPLHDTPSAAVPTPAATPTAAPAATQAPATPNPAPRLTAPPVMTDDGKQVPVGNGGQTDKYSWTQSLQDLTVSLPVPKGTKSRDLSVKMAQTSLRVAINGQEPLVDGALAGKIKTEESFWSLEANETLVLSLEKAPPQTWWKTVLQGDAEIDTTKVDSTMRIDEYDPVTQGAIRKVMYEQRHGIRSGTNNLELPGPPTTEI</sequence>
<keyword evidence="3" id="KW-0597">Phosphoprotein</keyword>
<dbReference type="STRING" id="1202772.A0A1V9YPI2"/>
<evidence type="ECO:0000256" key="1">
    <source>
        <dbReference type="ARBA" id="ARBA00004496"/>
    </source>
</evidence>
<dbReference type="GO" id="GO:0051082">
    <property type="term" value="F:unfolded protein binding"/>
    <property type="evidence" value="ECO:0007669"/>
    <property type="project" value="TreeGrafter"/>
</dbReference>
<keyword evidence="2" id="KW-0963">Cytoplasm</keyword>
<dbReference type="InterPro" id="IPR008978">
    <property type="entry name" value="HSP20-like_chaperone"/>
</dbReference>
<keyword evidence="7" id="KW-1185">Reference proteome</keyword>
<dbReference type="AlphaFoldDB" id="A0A1V9YPI2"/>
<dbReference type="SUPFAM" id="SSF49764">
    <property type="entry name" value="HSP20-like chaperones"/>
    <property type="match status" value="1"/>
</dbReference>
<dbReference type="PROSITE" id="PS51203">
    <property type="entry name" value="CS"/>
    <property type="match status" value="1"/>
</dbReference>
<evidence type="ECO:0000256" key="3">
    <source>
        <dbReference type="ARBA" id="ARBA00022553"/>
    </source>
</evidence>
<proteinExistence type="predicted"/>
<comment type="subcellular location">
    <subcellularLocation>
        <location evidence="1">Cytoplasm</location>
    </subcellularLocation>
</comment>
<dbReference type="InterPro" id="IPR037898">
    <property type="entry name" value="NudC_fam"/>
</dbReference>
<dbReference type="Gene3D" id="2.60.40.790">
    <property type="match status" value="1"/>
</dbReference>
<accession>A0A1V9YPI2</accession>
<name>A0A1V9YPI2_ACHHY</name>
<dbReference type="Pfam" id="PF04969">
    <property type="entry name" value="CS"/>
    <property type="match status" value="1"/>
</dbReference>
<evidence type="ECO:0000256" key="2">
    <source>
        <dbReference type="ARBA" id="ARBA00022490"/>
    </source>
</evidence>
<organism evidence="6 7">
    <name type="scientific">Achlya hypogyna</name>
    <name type="common">Oomycete</name>
    <name type="synonym">Protoachlya hypogyna</name>
    <dbReference type="NCBI Taxonomy" id="1202772"/>
    <lineage>
        <taxon>Eukaryota</taxon>
        <taxon>Sar</taxon>
        <taxon>Stramenopiles</taxon>
        <taxon>Oomycota</taxon>
        <taxon>Saprolegniomycetes</taxon>
        <taxon>Saprolegniales</taxon>
        <taxon>Achlyaceae</taxon>
        <taxon>Achlya</taxon>
    </lineage>
</organism>
<reference evidence="6 7" key="1">
    <citation type="journal article" date="2014" name="Genome Biol. Evol.">
        <title>The secreted proteins of Achlya hypogyna and Thraustotheca clavata identify the ancestral oomycete secretome and reveal gene acquisitions by horizontal gene transfer.</title>
        <authorList>
            <person name="Misner I."/>
            <person name="Blouin N."/>
            <person name="Leonard G."/>
            <person name="Richards T.A."/>
            <person name="Lane C.E."/>
        </authorList>
    </citation>
    <scope>NUCLEOTIDE SEQUENCE [LARGE SCALE GENOMIC DNA]</scope>
    <source>
        <strain evidence="6 7">ATCC 48635</strain>
    </source>
</reference>
<dbReference type="CDD" id="cd06467">
    <property type="entry name" value="p23_NUDC_like"/>
    <property type="match status" value="1"/>
</dbReference>
<evidence type="ECO:0000259" key="5">
    <source>
        <dbReference type="PROSITE" id="PS51203"/>
    </source>
</evidence>
<feature type="domain" description="CS" evidence="5">
    <location>
        <begin position="125"/>
        <end position="214"/>
    </location>
</feature>
<dbReference type="GO" id="GO:0005737">
    <property type="term" value="C:cytoplasm"/>
    <property type="evidence" value="ECO:0007669"/>
    <property type="project" value="UniProtKB-SubCell"/>
</dbReference>
<dbReference type="InterPro" id="IPR007052">
    <property type="entry name" value="CS_dom"/>
</dbReference>
<evidence type="ECO:0000256" key="4">
    <source>
        <dbReference type="SAM" id="MobiDB-lite"/>
    </source>
</evidence>
<feature type="compositionally biased region" description="Low complexity" evidence="4">
    <location>
        <begin position="75"/>
        <end position="98"/>
    </location>
</feature>
<dbReference type="PANTHER" id="PTHR12356">
    <property type="entry name" value="NUCLEAR MOVEMENT PROTEIN NUDC"/>
    <property type="match status" value="1"/>
</dbReference>
<comment type="caution">
    <text evidence="6">The sequence shown here is derived from an EMBL/GenBank/DDBJ whole genome shotgun (WGS) entry which is preliminary data.</text>
</comment>
<gene>
    <name evidence="6" type="ORF">ACHHYP_08167</name>
</gene>
<protein>
    <submittedName>
        <fullName evidence="6">Nuclear migration protein nudC-like protein</fullName>
    </submittedName>
</protein>
<dbReference type="GO" id="GO:0006457">
    <property type="term" value="P:protein folding"/>
    <property type="evidence" value="ECO:0007669"/>
    <property type="project" value="TreeGrafter"/>
</dbReference>
<evidence type="ECO:0000313" key="7">
    <source>
        <dbReference type="Proteomes" id="UP000243579"/>
    </source>
</evidence>
<dbReference type="InterPro" id="IPR025934">
    <property type="entry name" value="NudC_N_dom"/>
</dbReference>
<dbReference type="EMBL" id="JNBR01001427">
    <property type="protein sequence ID" value="OQR87688.1"/>
    <property type="molecule type" value="Genomic_DNA"/>
</dbReference>
<dbReference type="PANTHER" id="PTHR12356:SF17">
    <property type="entry name" value="CS DOMAIN-CONTAINING PROTEIN"/>
    <property type="match status" value="1"/>
</dbReference>
<feature type="region of interest" description="Disordered" evidence="4">
    <location>
        <begin position="71"/>
        <end position="128"/>
    </location>
</feature>
<dbReference type="OrthoDB" id="416217at2759"/>
<dbReference type="FunFam" id="2.60.40.790:FF:000001">
    <property type="entry name" value="Nuclear migration protein nudC"/>
    <property type="match status" value="1"/>
</dbReference>
<dbReference type="Pfam" id="PF14050">
    <property type="entry name" value="Nudc_N"/>
    <property type="match status" value="1"/>
</dbReference>
<evidence type="ECO:0000313" key="6">
    <source>
        <dbReference type="EMBL" id="OQR87688.1"/>
    </source>
</evidence>
<dbReference type="Proteomes" id="UP000243579">
    <property type="component" value="Unassembled WGS sequence"/>
</dbReference>